<proteinExistence type="predicted"/>
<comment type="caution">
    <text evidence="2">The sequence shown here is derived from an EMBL/GenBank/DDBJ whole genome shotgun (WGS) entry which is preliminary data.</text>
</comment>
<accession>A0AA39RDT0</accession>
<dbReference type="Proteomes" id="UP001168877">
    <property type="component" value="Unassembled WGS sequence"/>
</dbReference>
<dbReference type="EMBL" id="JAUESC010000388">
    <property type="protein sequence ID" value="KAK0572146.1"/>
    <property type="molecule type" value="Genomic_DNA"/>
</dbReference>
<dbReference type="AlphaFoldDB" id="A0AA39RDT0"/>
<protein>
    <submittedName>
        <fullName evidence="2">Uncharacterized protein</fullName>
    </submittedName>
</protein>
<evidence type="ECO:0000313" key="3">
    <source>
        <dbReference type="Proteomes" id="UP001168877"/>
    </source>
</evidence>
<keyword evidence="3" id="KW-1185">Reference proteome</keyword>
<evidence type="ECO:0000313" key="2">
    <source>
        <dbReference type="EMBL" id="KAK0572146.1"/>
    </source>
</evidence>
<feature type="compositionally biased region" description="Basic and acidic residues" evidence="1">
    <location>
        <begin position="58"/>
        <end position="74"/>
    </location>
</feature>
<reference evidence="2" key="2">
    <citation type="submission" date="2023-06" db="EMBL/GenBank/DDBJ databases">
        <authorList>
            <person name="Swenson N.G."/>
            <person name="Wegrzyn J.L."/>
            <person name="Mcevoy S.L."/>
        </authorList>
    </citation>
    <scope>NUCLEOTIDE SEQUENCE</scope>
    <source>
        <strain evidence="2">NS2018</strain>
        <tissue evidence="2">Leaf</tissue>
    </source>
</reference>
<name>A0AA39RDT0_ACESA</name>
<organism evidence="2 3">
    <name type="scientific">Acer saccharum</name>
    <name type="common">Sugar maple</name>
    <dbReference type="NCBI Taxonomy" id="4024"/>
    <lineage>
        <taxon>Eukaryota</taxon>
        <taxon>Viridiplantae</taxon>
        <taxon>Streptophyta</taxon>
        <taxon>Embryophyta</taxon>
        <taxon>Tracheophyta</taxon>
        <taxon>Spermatophyta</taxon>
        <taxon>Magnoliopsida</taxon>
        <taxon>eudicotyledons</taxon>
        <taxon>Gunneridae</taxon>
        <taxon>Pentapetalae</taxon>
        <taxon>rosids</taxon>
        <taxon>malvids</taxon>
        <taxon>Sapindales</taxon>
        <taxon>Sapindaceae</taxon>
        <taxon>Hippocastanoideae</taxon>
        <taxon>Acereae</taxon>
        <taxon>Acer</taxon>
    </lineage>
</organism>
<reference evidence="2" key="1">
    <citation type="journal article" date="2022" name="Plant J.">
        <title>Strategies of tolerance reflected in two North American maple genomes.</title>
        <authorList>
            <person name="McEvoy S.L."/>
            <person name="Sezen U.U."/>
            <person name="Trouern-Trend A."/>
            <person name="McMahon S.M."/>
            <person name="Schaberg P.G."/>
            <person name="Yang J."/>
            <person name="Wegrzyn J.L."/>
            <person name="Swenson N.G."/>
        </authorList>
    </citation>
    <scope>NUCLEOTIDE SEQUENCE</scope>
    <source>
        <strain evidence="2">NS2018</strain>
    </source>
</reference>
<sequence length="140" mass="15644">MPEQALLPEQVLFICNRVALIFPEYVTSRGGGFCPFELTSLDSCLRAACPIKATLPRFHPEKSREEGGNKKPDPSTDPSTQYGLRAQDPAIQKVNRDTLEQHAAAYVESIRLFKAPRLLGEADQVPGYQSWTDLGHHCQY</sequence>
<evidence type="ECO:0000256" key="1">
    <source>
        <dbReference type="SAM" id="MobiDB-lite"/>
    </source>
</evidence>
<gene>
    <name evidence="2" type="ORF">LWI29_026868</name>
</gene>
<feature type="region of interest" description="Disordered" evidence="1">
    <location>
        <begin position="58"/>
        <end position="91"/>
    </location>
</feature>